<evidence type="ECO:0000313" key="5">
    <source>
        <dbReference type="Proteomes" id="UP001300745"/>
    </source>
</evidence>
<comment type="caution">
    <text evidence="4">The sequence shown here is derived from an EMBL/GenBank/DDBJ whole genome shotgun (WGS) entry which is preliminary data.</text>
</comment>
<keyword evidence="5" id="KW-1185">Reference proteome</keyword>
<protein>
    <submittedName>
        <fullName evidence="4">MCE family protein</fullName>
    </submittedName>
</protein>
<feature type="domain" description="Mce/MlaD" evidence="2">
    <location>
        <begin position="43"/>
        <end position="119"/>
    </location>
</feature>
<dbReference type="PANTHER" id="PTHR33371:SF19">
    <property type="entry name" value="MCE-FAMILY PROTEIN MCE4A"/>
    <property type="match status" value="1"/>
</dbReference>
<evidence type="ECO:0000256" key="1">
    <source>
        <dbReference type="SAM" id="Phobius"/>
    </source>
</evidence>
<dbReference type="Pfam" id="PF02470">
    <property type="entry name" value="MlaD"/>
    <property type="match status" value="1"/>
</dbReference>
<dbReference type="InterPro" id="IPR005693">
    <property type="entry name" value="Mce"/>
</dbReference>
<dbReference type="InterPro" id="IPR052336">
    <property type="entry name" value="MlaD_Phospholipid_Transporter"/>
</dbReference>
<sequence>MAARIGETGFRHPAWWTLMLIVSVVGFVALSSALFSGTFTSHVPVTLTSDRAGLVMESGAKVRLRGIPVGRVSGVAGGGRQVSLQLEIDPDQIQYIPANVEAEIKATTAFGAKYVDLIYPDNPSSKRLTAGEVLRSRNVSTEVNTVFENLVGMLHQIDPAKLNAVLGAIAEGVGGQGERMGQATTDANQVLLAINPRMDAVRRDIVAFKGFSDTYGAAALDILTVLNAASTTSATITDHASDLDALLLSTIGFANSGVTLVAPNKDNLIRSVNLLEPTTNLLMTYNPAYTCLLVGGKKFLDDGGYAATGGANGYSTILDAGVLWGNDQYRYPDNLPVIAAKGGPGGKPGCGALPDVSKNYPLRYLVTNTGWGTGLDVRPNPGIGHPWWVDYFPVTRAVPEPPSTRGMGPPAIGPIPYPGAPPYGAPLYGPGGIPLYPGVPPPNPAPSPTP</sequence>
<name>A0ABT3SGW6_9MYCO</name>
<dbReference type="Pfam" id="PF11887">
    <property type="entry name" value="Mce4_CUP1"/>
    <property type="match status" value="1"/>
</dbReference>
<keyword evidence="1" id="KW-1133">Transmembrane helix</keyword>
<keyword evidence="1" id="KW-0472">Membrane</keyword>
<dbReference type="Proteomes" id="UP001300745">
    <property type="component" value="Unassembled WGS sequence"/>
</dbReference>
<dbReference type="RefSeq" id="WP_265998582.1">
    <property type="nucleotide sequence ID" value="NZ_JAPJDN010000017.1"/>
</dbReference>
<proteinExistence type="predicted"/>
<organism evidence="4 5">
    <name type="scientific">Mycobacterium pinniadriaticum</name>
    <dbReference type="NCBI Taxonomy" id="2994102"/>
    <lineage>
        <taxon>Bacteria</taxon>
        <taxon>Bacillati</taxon>
        <taxon>Actinomycetota</taxon>
        <taxon>Actinomycetes</taxon>
        <taxon>Mycobacteriales</taxon>
        <taxon>Mycobacteriaceae</taxon>
        <taxon>Mycobacterium</taxon>
    </lineage>
</organism>
<evidence type="ECO:0000259" key="2">
    <source>
        <dbReference type="Pfam" id="PF02470"/>
    </source>
</evidence>
<evidence type="ECO:0000259" key="3">
    <source>
        <dbReference type="Pfam" id="PF11887"/>
    </source>
</evidence>
<dbReference type="EMBL" id="JAPJDO010000017">
    <property type="protein sequence ID" value="MCX2938733.1"/>
    <property type="molecule type" value="Genomic_DNA"/>
</dbReference>
<dbReference type="InterPro" id="IPR024516">
    <property type="entry name" value="Mce_C"/>
</dbReference>
<reference evidence="4 5" key="1">
    <citation type="submission" date="2022-11" db="EMBL/GenBank/DDBJ databases">
        <title>Mycobacterium sp. nov.</title>
        <authorList>
            <person name="Papic B."/>
            <person name="Spicic S."/>
            <person name="Duvnjak S."/>
        </authorList>
    </citation>
    <scope>NUCLEOTIDE SEQUENCE [LARGE SCALE GENOMIC DNA]</scope>
    <source>
        <strain evidence="4 5">CVI_P4</strain>
    </source>
</reference>
<keyword evidence="1" id="KW-0812">Transmembrane</keyword>
<dbReference type="NCBIfam" id="TIGR00996">
    <property type="entry name" value="Mtu_fam_mce"/>
    <property type="match status" value="1"/>
</dbReference>
<accession>A0ABT3SGW6</accession>
<dbReference type="PANTHER" id="PTHR33371">
    <property type="entry name" value="INTERMEMBRANE PHOSPHOLIPID TRANSPORT SYSTEM BINDING PROTEIN MLAD-RELATED"/>
    <property type="match status" value="1"/>
</dbReference>
<dbReference type="InterPro" id="IPR003399">
    <property type="entry name" value="Mce/MlaD"/>
</dbReference>
<gene>
    <name evidence="4" type="ORF">ORI27_18700</name>
</gene>
<feature type="transmembrane region" description="Helical" evidence="1">
    <location>
        <begin position="14"/>
        <end position="35"/>
    </location>
</feature>
<feature type="domain" description="Mammalian cell entry C-terminal" evidence="3">
    <location>
        <begin position="124"/>
        <end position="344"/>
    </location>
</feature>
<evidence type="ECO:0000313" key="4">
    <source>
        <dbReference type="EMBL" id="MCX2938733.1"/>
    </source>
</evidence>